<proteinExistence type="predicted"/>
<evidence type="ECO:0000313" key="4">
    <source>
        <dbReference type="Proteomes" id="UP000316270"/>
    </source>
</evidence>
<evidence type="ECO:0000259" key="2">
    <source>
        <dbReference type="Pfam" id="PF24864"/>
    </source>
</evidence>
<dbReference type="Proteomes" id="UP000316270">
    <property type="component" value="Chromosome 4"/>
</dbReference>
<dbReference type="PANTHER" id="PTHR38790">
    <property type="entry name" value="2EXR DOMAIN-CONTAINING PROTEIN-RELATED"/>
    <property type="match status" value="1"/>
</dbReference>
<dbReference type="AlphaFoldDB" id="A0A517L2L4"/>
<evidence type="ECO:0000256" key="1">
    <source>
        <dbReference type="SAM" id="MobiDB-lite"/>
    </source>
</evidence>
<organism evidence="3 4">
    <name type="scientific">Venturia effusa</name>
    <dbReference type="NCBI Taxonomy" id="50376"/>
    <lineage>
        <taxon>Eukaryota</taxon>
        <taxon>Fungi</taxon>
        <taxon>Dikarya</taxon>
        <taxon>Ascomycota</taxon>
        <taxon>Pezizomycotina</taxon>
        <taxon>Dothideomycetes</taxon>
        <taxon>Pleosporomycetidae</taxon>
        <taxon>Venturiales</taxon>
        <taxon>Venturiaceae</taxon>
        <taxon>Venturia</taxon>
    </lineage>
</organism>
<accession>A0A517L2L4</accession>
<protein>
    <recommendedName>
        <fullName evidence="2">DUF7730 domain-containing protein</fullName>
    </recommendedName>
</protein>
<gene>
    <name evidence="3" type="ORF">FKW77_000544</name>
</gene>
<feature type="domain" description="DUF7730" evidence="2">
    <location>
        <begin position="129"/>
        <end position="245"/>
    </location>
</feature>
<feature type="compositionally biased region" description="Polar residues" evidence="1">
    <location>
        <begin position="43"/>
        <end position="52"/>
    </location>
</feature>
<reference evidence="3 4" key="1">
    <citation type="submission" date="2019-07" db="EMBL/GenBank/DDBJ databases">
        <title>Finished genome of Venturia effusa.</title>
        <authorList>
            <person name="Young C.A."/>
            <person name="Cox M.P."/>
            <person name="Ganley A.R.D."/>
            <person name="David W.J."/>
        </authorList>
    </citation>
    <scope>NUCLEOTIDE SEQUENCE [LARGE SCALE GENOMIC DNA]</scope>
    <source>
        <strain evidence="4">albino</strain>
    </source>
</reference>
<keyword evidence="4" id="KW-1185">Reference proteome</keyword>
<dbReference type="PANTHER" id="PTHR38790:SF4">
    <property type="entry name" value="2EXR DOMAIN-CONTAINING PROTEIN"/>
    <property type="match status" value="1"/>
</dbReference>
<sequence length="365" mass="42014">MAENRKSRKALSMFFKRKKKNHSIIPDPMPNTTPGAEHRRDTPSSPFSLSGWASMSRSSLAETIDSRSTGATTLEKGKRPVYEDLGGFLPVPPQTPYTAAVRPLESPISPRNFGPSPAVQPTYPTPETYSPLLLLPPEIRNSVYTYIIGTPIIRLHTETIATVLTSTGREHEWEELSLDPNYRWEYPEPPRRTISWLYHSGHSLRHVTRLWRTCKQIYHESYTLSLSKMVFSFGNHLVAQDFLSHKLSDGIYPSAYVQTLLSTTLSQLQNIPTEELRKFTALKRVVIQCTEKPAWEWAIWDEMPKEWRDVERDKEKQMVRETVYDILRDAFPDRHIDIQRDVGIPILGKVDDERLVLEWDGGKTI</sequence>
<feature type="region of interest" description="Disordered" evidence="1">
    <location>
        <begin position="16"/>
        <end position="52"/>
    </location>
</feature>
<name>A0A517L2L4_9PEZI</name>
<evidence type="ECO:0000313" key="3">
    <source>
        <dbReference type="EMBL" id="QDS69875.1"/>
    </source>
</evidence>
<dbReference type="Pfam" id="PF24864">
    <property type="entry name" value="DUF7730"/>
    <property type="match status" value="1"/>
</dbReference>
<dbReference type="OrthoDB" id="5413827at2759"/>
<dbReference type="EMBL" id="CP042188">
    <property type="protein sequence ID" value="QDS69875.1"/>
    <property type="molecule type" value="Genomic_DNA"/>
</dbReference>
<dbReference type="InterPro" id="IPR056632">
    <property type="entry name" value="DUF7730"/>
</dbReference>